<dbReference type="Pfam" id="PF05743">
    <property type="entry name" value="UEV"/>
    <property type="match status" value="1"/>
</dbReference>
<evidence type="ECO:0000313" key="3">
    <source>
        <dbReference type="Proteomes" id="UP000305883"/>
    </source>
</evidence>
<sequence length="328" mass="37333">MPVPQHVLNWLYSVLTSEYHDVNRTYNDVAQALSHYSSLSPRTDVHTFDNGASALLLHLSGTLPVIFRGTTYRFPISIWVPHAYPREAPLVYVTPTETMMVRPGQHVDPQGQIYHPYLVGWAAFWDKSTILDFLAILRDIFAKEPPVIARQQLTARRPRHPQVLHALHLPRQNNPALSLRTGARRPRSKRDTAPLYRLYHLVPNVQQFMETTVYIRQIGLRVRLTPVTTRLPLCLRYLPRNNYHHQPCPHVPRTIFSSISGTNFLTTTLLIHKVPPKTLGTPPCSYLIGKVLLNTMDLRPGGSRPGSIRHSCCSKNGAYSTSHLCNRI</sequence>
<dbReference type="Gene3D" id="3.10.110.10">
    <property type="entry name" value="Ubiquitin Conjugating Enzyme"/>
    <property type="match status" value="1"/>
</dbReference>
<dbReference type="InterPro" id="IPR008883">
    <property type="entry name" value="UEV_N"/>
</dbReference>
<gene>
    <name evidence="2" type="ORF">CH35J_010795</name>
</gene>
<dbReference type="PANTHER" id="PTHR23306">
    <property type="entry name" value="TUMOR SUSCEPTIBILITY GENE 101 PROTEIN-RELATED"/>
    <property type="match status" value="1"/>
</dbReference>
<dbReference type="PROSITE" id="PS51322">
    <property type="entry name" value="UEV"/>
    <property type="match status" value="1"/>
</dbReference>
<dbReference type="Proteomes" id="UP000305883">
    <property type="component" value="Unassembled WGS sequence"/>
</dbReference>
<dbReference type="GO" id="GO:0043130">
    <property type="term" value="F:ubiquitin binding"/>
    <property type="evidence" value="ECO:0007669"/>
    <property type="project" value="TreeGrafter"/>
</dbReference>
<organism evidence="2 3">
    <name type="scientific">Colletotrichum higginsianum</name>
    <dbReference type="NCBI Taxonomy" id="80884"/>
    <lineage>
        <taxon>Eukaryota</taxon>
        <taxon>Fungi</taxon>
        <taxon>Dikarya</taxon>
        <taxon>Ascomycota</taxon>
        <taxon>Pezizomycotina</taxon>
        <taxon>Sordariomycetes</taxon>
        <taxon>Hypocreomycetidae</taxon>
        <taxon>Glomerellales</taxon>
        <taxon>Glomerellaceae</taxon>
        <taxon>Colletotrichum</taxon>
        <taxon>Colletotrichum destructivum species complex</taxon>
    </lineage>
</organism>
<dbReference type="PANTHER" id="PTHR23306:SF3">
    <property type="entry name" value="TUMOR SUPPRESSOR PROTEIN 101"/>
    <property type="match status" value="1"/>
</dbReference>
<name>A0A4T0VJ95_9PEZI</name>
<dbReference type="GO" id="GO:0015031">
    <property type="term" value="P:protein transport"/>
    <property type="evidence" value="ECO:0007669"/>
    <property type="project" value="InterPro"/>
</dbReference>
<dbReference type="InterPro" id="IPR052070">
    <property type="entry name" value="ESCRT-I_UEV_domain"/>
</dbReference>
<reference evidence="2 3" key="1">
    <citation type="journal article" date="2019" name="Genome Biol. Evol.">
        <title>Genomic Plasticity Mediated by Transposable Elements in the Plant Pathogenic Fungus Colletotrichum higginsianum.</title>
        <authorList>
            <person name="Tsushima A."/>
            <person name="Gan P."/>
            <person name="Kumakura N."/>
            <person name="Narusaka M."/>
            <person name="Takano Y."/>
            <person name="Narusaka Y."/>
            <person name="Shirasu K."/>
        </authorList>
    </citation>
    <scope>NUCLEOTIDE SEQUENCE [LARGE SCALE GENOMIC DNA]</scope>
    <source>
        <strain evidence="2 3">MAFF305635-RFP</strain>
    </source>
</reference>
<accession>A0A4T0VJ95</accession>
<evidence type="ECO:0000313" key="2">
    <source>
        <dbReference type="EMBL" id="TIC91897.1"/>
    </source>
</evidence>
<dbReference type="OrthoDB" id="306304at2759"/>
<dbReference type="EMBL" id="MWPZ01000009">
    <property type="protein sequence ID" value="TIC91897.1"/>
    <property type="molecule type" value="Genomic_DNA"/>
</dbReference>
<dbReference type="AlphaFoldDB" id="A0A4T0VJ95"/>
<dbReference type="CDD" id="cd11685">
    <property type="entry name" value="UEV_TSG101-like"/>
    <property type="match status" value="1"/>
</dbReference>
<feature type="domain" description="UEV" evidence="1">
    <location>
        <begin position="6"/>
        <end position="151"/>
    </location>
</feature>
<dbReference type="InterPro" id="IPR016135">
    <property type="entry name" value="UBQ-conjugating_enzyme/RWD"/>
</dbReference>
<dbReference type="SUPFAM" id="SSF54495">
    <property type="entry name" value="UBC-like"/>
    <property type="match status" value="1"/>
</dbReference>
<comment type="caution">
    <text evidence="2">The sequence shown here is derived from an EMBL/GenBank/DDBJ whole genome shotgun (WGS) entry which is preliminary data.</text>
</comment>
<dbReference type="GO" id="GO:0000813">
    <property type="term" value="C:ESCRT I complex"/>
    <property type="evidence" value="ECO:0007669"/>
    <property type="project" value="TreeGrafter"/>
</dbReference>
<protein>
    <submittedName>
        <fullName evidence="2">Tumor susceptibility gene 101 protein</fullName>
    </submittedName>
</protein>
<proteinExistence type="predicted"/>
<evidence type="ECO:0000259" key="1">
    <source>
        <dbReference type="PROSITE" id="PS51322"/>
    </source>
</evidence>